<evidence type="ECO:0000313" key="4">
    <source>
        <dbReference type="Proteomes" id="UP000076727"/>
    </source>
</evidence>
<gene>
    <name evidence="3" type="ORF">DAEQUDRAFT_762395</name>
</gene>
<keyword evidence="1" id="KW-0175">Coiled coil</keyword>
<reference evidence="3 4" key="1">
    <citation type="journal article" date="2016" name="Mol. Biol. Evol.">
        <title>Comparative Genomics of Early-Diverging Mushroom-Forming Fungi Provides Insights into the Origins of Lignocellulose Decay Capabilities.</title>
        <authorList>
            <person name="Nagy L.G."/>
            <person name="Riley R."/>
            <person name="Tritt A."/>
            <person name="Adam C."/>
            <person name="Daum C."/>
            <person name="Floudas D."/>
            <person name="Sun H."/>
            <person name="Yadav J.S."/>
            <person name="Pangilinan J."/>
            <person name="Larsson K.H."/>
            <person name="Matsuura K."/>
            <person name="Barry K."/>
            <person name="Labutti K."/>
            <person name="Kuo R."/>
            <person name="Ohm R.A."/>
            <person name="Bhattacharya S.S."/>
            <person name="Shirouzu T."/>
            <person name="Yoshinaga Y."/>
            <person name="Martin F.M."/>
            <person name="Grigoriev I.V."/>
            <person name="Hibbett D.S."/>
        </authorList>
    </citation>
    <scope>NUCLEOTIDE SEQUENCE [LARGE SCALE GENOMIC DNA]</scope>
    <source>
        <strain evidence="3 4">L-15889</strain>
    </source>
</reference>
<feature type="compositionally biased region" description="Basic and acidic residues" evidence="2">
    <location>
        <begin position="70"/>
        <end position="89"/>
    </location>
</feature>
<dbReference type="AlphaFoldDB" id="A0A165T7C7"/>
<feature type="compositionally biased region" description="Basic and acidic residues" evidence="2">
    <location>
        <begin position="188"/>
        <end position="201"/>
    </location>
</feature>
<feature type="compositionally biased region" description="Gly residues" evidence="2">
    <location>
        <begin position="223"/>
        <end position="232"/>
    </location>
</feature>
<accession>A0A165T7C7</accession>
<feature type="coiled-coil region" evidence="1">
    <location>
        <begin position="325"/>
        <end position="373"/>
    </location>
</feature>
<feature type="compositionally biased region" description="Low complexity" evidence="2">
    <location>
        <begin position="107"/>
        <end position="119"/>
    </location>
</feature>
<organism evidence="3 4">
    <name type="scientific">Daedalea quercina L-15889</name>
    <dbReference type="NCBI Taxonomy" id="1314783"/>
    <lineage>
        <taxon>Eukaryota</taxon>
        <taxon>Fungi</taxon>
        <taxon>Dikarya</taxon>
        <taxon>Basidiomycota</taxon>
        <taxon>Agaricomycotina</taxon>
        <taxon>Agaricomycetes</taxon>
        <taxon>Polyporales</taxon>
        <taxon>Fomitopsis</taxon>
    </lineage>
</organism>
<feature type="region of interest" description="Disordered" evidence="2">
    <location>
        <begin position="379"/>
        <end position="399"/>
    </location>
</feature>
<dbReference type="OrthoDB" id="3267800at2759"/>
<keyword evidence="4" id="KW-1185">Reference proteome</keyword>
<sequence length="399" mass="43627">MSASDLPAPTPSSEQSIYFDAPIMHFFTRNKDSDDKATDGPAQVADANVAPQDAGRQPSVAIAPDLVVNRYHENLDEDEPARQPEDDHNPLGTKLSVGTSTDNRANSPPSDSGYGSSSPTATARPERSASRVSRTTLKPMPVVWKDGQSQPDATDYADTDDEGAYNNSGADHRARRATSMRSLRTSASRRDRDRDGYDHASIRSTPASRSTERRRRVSLSGGSFAGGAGTIGPGTTPRPDDTASFSTRAKSAEAELTPKQKTKIEKASAKEGRRLSKVLKSEAKSEAKAVDQAIRELADIQKMQKTALKEESRAVSSHAKALRTFHKEELEYLAARARYEKAQAELAAVEDTRDSAREHAQEVTEMMQEKSREVEWLRSQKAADDRERQAKLTQLTGKA</sequence>
<feature type="compositionally biased region" description="Basic and acidic residues" evidence="2">
    <location>
        <begin position="379"/>
        <end position="390"/>
    </location>
</feature>
<proteinExistence type="predicted"/>
<evidence type="ECO:0000256" key="2">
    <source>
        <dbReference type="SAM" id="MobiDB-lite"/>
    </source>
</evidence>
<evidence type="ECO:0008006" key="5">
    <source>
        <dbReference type="Google" id="ProtNLM"/>
    </source>
</evidence>
<feature type="compositionally biased region" description="Polar residues" evidence="2">
    <location>
        <begin position="96"/>
        <end position="106"/>
    </location>
</feature>
<protein>
    <recommendedName>
        <fullName evidence="5">DNA binding protein Ncp1</fullName>
    </recommendedName>
</protein>
<feature type="region of interest" description="Disordered" evidence="2">
    <location>
        <begin position="30"/>
        <end position="286"/>
    </location>
</feature>
<feature type="compositionally biased region" description="Basic and acidic residues" evidence="2">
    <location>
        <begin position="250"/>
        <end position="286"/>
    </location>
</feature>
<evidence type="ECO:0000313" key="3">
    <source>
        <dbReference type="EMBL" id="KZT73031.1"/>
    </source>
</evidence>
<name>A0A165T7C7_9APHY</name>
<dbReference type="EMBL" id="KV429038">
    <property type="protein sequence ID" value="KZT73031.1"/>
    <property type="molecule type" value="Genomic_DNA"/>
</dbReference>
<dbReference type="Proteomes" id="UP000076727">
    <property type="component" value="Unassembled WGS sequence"/>
</dbReference>
<evidence type="ECO:0000256" key="1">
    <source>
        <dbReference type="SAM" id="Coils"/>
    </source>
</evidence>